<dbReference type="AlphaFoldDB" id="A0A1L7D172"/>
<evidence type="ECO:0000313" key="2">
    <source>
        <dbReference type="EMBL" id="APT91813.1"/>
    </source>
</evidence>
<name>A0A1L7D172_9CORY</name>
<dbReference type="Proteomes" id="UP000185491">
    <property type="component" value="Chromosome"/>
</dbReference>
<evidence type="ECO:0008006" key="4">
    <source>
        <dbReference type="Google" id="ProtNLM"/>
    </source>
</evidence>
<protein>
    <recommendedName>
        <fullName evidence="4">YbjN domain-containing protein</fullName>
    </recommendedName>
</protein>
<accession>A0A1L7D172</accession>
<keyword evidence="3" id="KW-1185">Reference proteome</keyword>
<organism evidence="2 3">
    <name type="scientific">Corynebacterium phocae</name>
    <dbReference type="NCBI Taxonomy" id="161895"/>
    <lineage>
        <taxon>Bacteria</taxon>
        <taxon>Bacillati</taxon>
        <taxon>Actinomycetota</taxon>
        <taxon>Actinomycetes</taxon>
        <taxon>Mycobacteriales</taxon>
        <taxon>Corynebacteriaceae</taxon>
        <taxon>Corynebacterium</taxon>
    </lineage>
</organism>
<sequence>MGTWAVGSESNKGGIGIAGSQAANSTWKTHEKKELTMQHPQTPDNLLGALVELLKDPVGVDARRTKDGGIRVELGTGHAEFKTNKWWLDMRGVWAGGPFESNPMLERKLHKFNLEQERCYAHLRPDGYLELASTEVWVKDAEDWQMVIFAVTHLSEMLRGFAALEKDFGATGRTPADIPELTEVEGPDWLNINDVAEILRTAGVDITTDNDYWDEDEIDEDPWIDSIEFYENGTWIEVREDHGGLLFEMDCKAPVSGGNQRELLDWLRDANRKFGVPLLFPQTSSGVFNDRVGARAFLPGIYRYNPEQAEFTVRAAFDLLRNVGDFCQEEAVATA</sequence>
<feature type="region of interest" description="Disordered" evidence="1">
    <location>
        <begin position="1"/>
        <end position="23"/>
    </location>
</feature>
<gene>
    <name evidence="2" type="ORF">CPHO_01565</name>
</gene>
<reference evidence="2 3" key="1">
    <citation type="submission" date="2014-08" db="EMBL/GenBank/DDBJ databases">
        <title>Complete genome sequence of Corynebacterium phocae M408/89/1(T)(=DSM 44612(T)), isolated from the common seal (Phoca vitulina).</title>
        <authorList>
            <person name="Ruckert C."/>
            <person name="Albersmeier A."/>
            <person name="Winkler A."/>
            <person name="Kalinowski J."/>
        </authorList>
    </citation>
    <scope>NUCLEOTIDE SEQUENCE [LARGE SCALE GENOMIC DNA]</scope>
    <source>
        <strain evidence="2 3">M408/89/1</strain>
    </source>
</reference>
<dbReference type="EMBL" id="CP009249">
    <property type="protein sequence ID" value="APT91813.1"/>
    <property type="molecule type" value="Genomic_DNA"/>
</dbReference>
<proteinExistence type="predicted"/>
<evidence type="ECO:0000313" key="3">
    <source>
        <dbReference type="Proteomes" id="UP000185491"/>
    </source>
</evidence>
<dbReference type="KEGG" id="cpho:CPHO_01565"/>
<evidence type="ECO:0000256" key="1">
    <source>
        <dbReference type="SAM" id="MobiDB-lite"/>
    </source>
</evidence>